<dbReference type="Gene3D" id="1.20.1740.10">
    <property type="entry name" value="Amino acid/polyamine transporter I"/>
    <property type="match status" value="1"/>
</dbReference>
<evidence type="ECO:0000256" key="5">
    <source>
        <dbReference type="ARBA" id="ARBA00023136"/>
    </source>
</evidence>
<keyword evidence="3 6" id="KW-0812">Transmembrane</keyword>
<keyword evidence="8" id="KW-1185">Reference proteome</keyword>
<keyword evidence="4 6" id="KW-1133">Transmembrane helix</keyword>
<dbReference type="GO" id="GO:0015185">
    <property type="term" value="F:gamma-aminobutyric acid transmembrane transporter activity"/>
    <property type="evidence" value="ECO:0007669"/>
    <property type="project" value="TreeGrafter"/>
</dbReference>
<proteinExistence type="predicted"/>
<evidence type="ECO:0000256" key="6">
    <source>
        <dbReference type="SAM" id="Phobius"/>
    </source>
</evidence>
<name>A0AA41VV02_PAPNU</name>
<dbReference type="PANTHER" id="PTHR45649:SF30">
    <property type="entry name" value="AMINO-ACID PERMEASE BAT1"/>
    <property type="match status" value="1"/>
</dbReference>
<feature type="transmembrane region" description="Helical" evidence="6">
    <location>
        <begin position="64"/>
        <end position="86"/>
    </location>
</feature>
<comment type="caution">
    <text evidence="7">The sequence shown here is derived from an EMBL/GenBank/DDBJ whole genome shotgun (WGS) entry which is preliminary data.</text>
</comment>
<dbReference type="PANTHER" id="PTHR45649">
    <property type="entry name" value="AMINO-ACID PERMEASE BAT1"/>
    <property type="match status" value="1"/>
</dbReference>
<dbReference type="GO" id="GO:0005313">
    <property type="term" value="F:L-glutamate transmembrane transporter activity"/>
    <property type="evidence" value="ECO:0007669"/>
    <property type="project" value="TreeGrafter"/>
</dbReference>
<dbReference type="InterPro" id="IPR002293">
    <property type="entry name" value="AA/rel_permease1"/>
</dbReference>
<dbReference type="GO" id="GO:0016020">
    <property type="term" value="C:membrane"/>
    <property type="evidence" value="ECO:0007669"/>
    <property type="project" value="UniProtKB-SubCell"/>
</dbReference>
<dbReference type="EMBL" id="JAJJMA010295684">
    <property type="protein sequence ID" value="MCL7047678.1"/>
    <property type="molecule type" value="Genomic_DNA"/>
</dbReference>
<feature type="transmembrane region" description="Helical" evidence="6">
    <location>
        <begin position="132"/>
        <end position="152"/>
    </location>
</feature>
<feature type="transmembrane region" description="Helical" evidence="6">
    <location>
        <begin position="31"/>
        <end position="52"/>
    </location>
</feature>
<evidence type="ECO:0000256" key="1">
    <source>
        <dbReference type="ARBA" id="ARBA00004141"/>
    </source>
</evidence>
<dbReference type="GO" id="GO:0015180">
    <property type="term" value="F:L-alanine transmembrane transporter activity"/>
    <property type="evidence" value="ECO:0007669"/>
    <property type="project" value="TreeGrafter"/>
</dbReference>
<feature type="transmembrane region" description="Helical" evidence="6">
    <location>
        <begin position="159"/>
        <end position="185"/>
    </location>
</feature>
<keyword evidence="5 6" id="KW-0472">Membrane</keyword>
<dbReference type="Pfam" id="PF13520">
    <property type="entry name" value="AA_permease_2"/>
    <property type="match status" value="1"/>
</dbReference>
<evidence type="ECO:0000313" key="8">
    <source>
        <dbReference type="Proteomes" id="UP001177140"/>
    </source>
</evidence>
<keyword evidence="2" id="KW-0813">Transport</keyword>
<feature type="non-terminal residue" evidence="7">
    <location>
        <position position="1"/>
    </location>
</feature>
<sequence length="196" mass="21394">MVYEDRIESDSGQSRLQQLGYKQELKRDLSVLSNFAFSFSIISVLTGLTTLYSTGLRFGGTTSIIYGWLFAGCFTMFVGLSMSEICSSFPTSGGLYYWSAKLAGPHWAPFASWLTGWFNIVGQWAVTTSVDFSLAQLIQVMILLSTGGVNGGGYQASKYVVIALHGGILFTHAVLNCLPVSYLSIFGQFAALWNLV</sequence>
<evidence type="ECO:0000256" key="2">
    <source>
        <dbReference type="ARBA" id="ARBA00022448"/>
    </source>
</evidence>
<dbReference type="Proteomes" id="UP001177140">
    <property type="component" value="Unassembled WGS sequence"/>
</dbReference>
<organism evidence="7 8">
    <name type="scientific">Papaver nudicaule</name>
    <name type="common">Iceland poppy</name>
    <dbReference type="NCBI Taxonomy" id="74823"/>
    <lineage>
        <taxon>Eukaryota</taxon>
        <taxon>Viridiplantae</taxon>
        <taxon>Streptophyta</taxon>
        <taxon>Embryophyta</taxon>
        <taxon>Tracheophyta</taxon>
        <taxon>Spermatophyta</taxon>
        <taxon>Magnoliopsida</taxon>
        <taxon>Ranunculales</taxon>
        <taxon>Papaveraceae</taxon>
        <taxon>Papaveroideae</taxon>
        <taxon>Papaver</taxon>
    </lineage>
</organism>
<protein>
    <submittedName>
        <fullName evidence="7">Uncharacterized protein</fullName>
    </submittedName>
</protein>
<dbReference type="GO" id="GO:0015189">
    <property type="term" value="F:L-lysine transmembrane transporter activity"/>
    <property type="evidence" value="ECO:0007669"/>
    <property type="project" value="TreeGrafter"/>
</dbReference>
<dbReference type="AlphaFoldDB" id="A0AA41VV02"/>
<evidence type="ECO:0000256" key="3">
    <source>
        <dbReference type="ARBA" id="ARBA00022692"/>
    </source>
</evidence>
<accession>A0AA41VV02</accession>
<comment type="subcellular location">
    <subcellularLocation>
        <location evidence="1">Membrane</location>
        <topology evidence="1">Multi-pass membrane protein</topology>
    </subcellularLocation>
</comment>
<gene>
    <name evidence="7" type="ORF">MKW94_022139</name>
</gene>
<evidence type="ECO:0000256" key="4">
    <source>
        <dbReference type="ARBA" id="ARBA00022989"/>
    </source>
</evidence>
<reference evidence="7" key="1">
    <citation type="submission" date="2022-03" db="EMBL/GenBank/DDBJ databases">
        <title>A functionally conserved STORR gene fusion in Papaver species that diverged 16.8 million years ago.</title>
        <authorList>
            <person name="Catania T."/>
        </authorList>
    </citation>
    <scope>NUCLEOTIDE SEQUENCE</scope>
    <source>
        <strain evidence="7">S-191538</strain>
    </source>
</reference>
<evidence type="ECO:0000313" key="7">
    <source>
        <dbReference type="EMBL" id="MCL7047678.1"/>
    </source>
</evidence>